<accession>Q0RVZ7</accession>
<name>Q0RVZ7_RHOJR</name>
<dbReference type="AlphaFoldDB" id="Q0RVZ7"/>
<evidence type="ECO:0000313" key="2">
    <source>
        <dbReference type="Proteomes" id="UP000008710"/>
    </source>
</evidence>
<organism evidence="1 2">
    <name type="scientific">Rhodococcus jostii (strain RHA1)</name>
    <dbReference type="NCBI Taxonomy" id="101510"/>
    <lineage>
        <taxon>Bacteria</taxon>
        <taxon>Bacillati</taxon>
        <taxon>Actinomycetota</taxon>
        <taxon>Actinomycetes</taxon>
        <taxon>Mycobacteriales</taxon>
        <taxon>Nocardiaceae</taxon>
        <taxon>Rhodococcus</taxon>
    </lineage>
</organism>
<keyword evidence="1" id="KW-0614">Plasmid</keyword>
<reference evidence="2" key="1">
    <citation type="journal article" date="2006" name="Proc. Natl. Acad. Sci. U.S.A.">
        <title>The complete genome of Rhodococcus sp. RHA1 provides insights into a catabolic powerhouse.</title>
        <authorList>
            <person name="McLeod M.P."/>
            <person name="Warren R.L."/>
            <person name="Hsiao W.W.L."/>
            <person name="Araki N."/>
            <person name="Myhre M."/>
            <person name="Fernandes C."/>
            <person name="Miyazawa D."/>
            <person name="Wong W."/>
            <person name="Lillquist A.L."/>
            <person name="Wang D."/>
            <person name="Dosanjh M."/>
            <person name="Hara H."/>
            <person name="Petrescu A."/>
            <person name="Morin R.D."/>
            <person name="Yang G."/>
            <person name="Stott J.M."/>
            <person name="Schein J.E."/>
            <person name="Shin H."/>
            <person name="Smailus D."/>
            <person name="Siddiqui A.S."/>
            <person name="Marra M.A."/>
            <person name="Jones S.J.M."/>
            <person name="Holt R."/>
            <person name="Brinkman F.S.L."/>
            <person name="Miyauchi K."/>
            <person name="Fukuda M."/>
            <person name="Davies J.E."/>
            <person name="Mohn W.W."/>
            <person name="Eltis L.D."/>
        </authorList>
    </citation>
    <scope>NUCLEOTIDE SEQUENCE [LARGE SCALE GENOMIC DNA]</scope>
    <source>
        <strain evidence="2">RHA1</strain>
    </source>
</reference>
<geneLocation type="plasmid" evidence="1 2">
    <name>pRHL2</name>
</geneLocation>
<proteinExistence type="predicted"/>
<sequence length="113" mass="12091">MVGQVSIPLKYRTRGTDAVESAASCSHRPPNRGYLLVVDFGNRSGCSASVLRTAEGGVGTDRRYPRTLHALGNIGCRSGASELGVPEQCDHELVTTDYRDRIVLGDNTLRGSA</sequence>
<dbReference type="Proteomes" id="UP000008710">
    <property type="component" value="Plasmid pRHL2"/>
</dbReference>
<dbReference type="KEGG" id="rha:RHA1_ro10350"/>
<dbReference type="EMBL" id="CP000433">
    <property type="protein sequence ID" value="ABH00539.1"/>
    <property type="molecule type" value="Genomic_DNA"/>
</dbReference>
<evidence type="ECO:0000313" key="1">
    <source>
        <dbReference type="EMBL" id="ABH00539.1"/>
    </source>
</evidence>
<dbReference type="HOGENOM" id="CLU_2131579_0_0_11"/>
<gene>
    <name evidence="1" type="ordered locus">RHA1_ro10350</name>
</gene>
<protein>
    <submittedName>
        <fullName evidence="1">Uncharacterized protein</fullName>
    </submittedName>
</protein>